<evidence type="ECO:0000256" key="15">
    <source>
        <dbReference type="RuleBase" id="RU003657"/>
    </source>
</evidence>
<dbReference type="Pfam" id="PF00117">
    <property type="entry name" value="GATase"/>
    <property type="match status" value="1"/>
</dbReference>
<dbReference type="FunFam" id="3.20.20.70:FF:000094">
    <property type="entry name" value="Imidazole glycerol phosphate synthase hisHF"/>
    <property type="match status" value="1"/>
</dbReference>
<dbReference type="InterPro" id="IPR011060">
    <property type="entry name" value="RibuloseP-bd_barrel"/>
</dbReference>
<dbReference type="PROSITE" id="PS51273">
    <property type="entry name" value="GATASE_TYPE_1"/>
    <property type="match status" value="1"/>
</dbReference>
<dbReference type="PROSITE" id="PS51274">
    <property type="entry name" value="GATASE_COBBQ"/>
    <property type="match status" value="1"/>
</dbReference>
<keyword evidence="6 12" id="KW-0456">Lyase</keyword>
<dbReference type="OrthoDB" id="10254903at2759"/>
<feature type="binding site" description="covalent" evidence="14">
    <location>
        <position position="81"/>
    </location>
    <ligand>
        <name>L-glutamine</name>
        <dbReference type="ChEBI" id="CHEBI:58359"/>
    </ligand>
</feature>
<dbReference type="Proteomes" id="UP000093000">
    <property type="component" value="Unassembled WGS sequence"/>
</dbReference>
<keyword evidence="4 12" id="KW-0315">Glutamine amidotransferase</keyword>
<dbReference type="GO" id="GO:0004359">
    <property type="term" value="F:glutaminase activity"/>
    <property type="evidence" value="ECO:0007669"/>
    <property type="project" value="UniProtKB-EC"/>
</dbReference>
<dbReference type="PIRSF" id="PIRSF036936">
    <property type="entry name" value="IGPS_HisHF"/>
    <property type="match status" value="1"/>
</dbReference>
<evidence type="ECO:0000259" key="16">
    <source>
        <dbReference type="Pfam" id="PF00117"/>
    </source>
</evidence>
<dbReference type="InterPro" id="IPR014640">
    <property type="entry name" value="IGPS_HisHF"/>
</dbReference>
<feature type="active site" description="For GATase activity" evidence="13">
    <location>
        <position position="193"/>
    </location>
</feature>
<dbReference type="InterPro" id="IPR004651">
    <property type="entry name" value="HisF"/>
</dbReference>
<protein>
    <recommendedName>
        <fullName evidence="12">Imidazole glycerol phosphate synthase hisHF</fullName>
    </recommendedName>
    <domain>
        <recommendedName>
            <fullName evidence="12">Glutaminase</fullName>
            <ecNumber evidence="12">3.5.1.2</ecNumber>
        </recommendedName>
    </domain>
    <domain>
        <recommendedName>
            <fullName evidence="12">Cyclase</fullName>
        </recommendedName>
    </domain>
</protein>
<dbReference type="PANTHER" id="PTHR21235:SF2">
    <property type="entry name" value="IMIDAZOLE GLYCEROL PHOSPHATE SYNTHASE HISHF"/>
    <property type="match status" value="1"/>
</dbReference>
<comment type="catalytic activity">
    <reaction evidence="8 12">
        <text>5-[(5-phospho-1-deoxy-D-ribulos-1-ylimino)methylamino]-1-(5-phospho-beta-D-ribosyl)imidazole-4-carboxamide + L-glutamine = D-erythro-1-(imidazol-4-yl)glycerol 3-phosphate + 5-amino-1-(5-phospho-beta-D-ribosyl)imidazole-4-carboxamide + L-glutamate + H(+)</text>
        <dbReference type="Rhea" id="RHEA:24793"/>
        <dbReference type="ChEBI" id="CHEBI:15378"/>
        <dbReference type="ChEBI" id="CHEBI:29985"/>
        <dbReference type="ChEBI" id="CHEBI:58278"/>
        <dbReference type="ChEBI" id="CHEBI:58359"/>
        <dbReference type="ChEBI" id="CHEBI:58475"/>
        <dbReference type="ChEBI" id="CHEBI:58525"/>
        <dbReference type="EC" id="4.3.2.10"/>
    </reaction>
</comment>
<keyword evidence="18" id="KW-1185">Reference proteome</keyword>
<evidence type="ECO:0000256" key="9">
    <source>
        <dbReference type="ARBA" id="ARBA00049534"/>
    </source>
</evidence>
<feature type="binding site" evidence="14">
    <location>
        <position position="466"/>
    </location>
    <ligand>
        <name>substrate</name>
    </ligand>
</feature>
<dbReference type="NCBIfam" id="TIGR01855">
    <property type="entry name" value="IMP_synth_hisH"/>
    <property type="match status" value="1"/>
</dbReference>
<keyword evidence="5 12" id="KW-0368">Histidine biosynthesis</keyword>
<dbReference type="InterPro" id="IPR006062">
    <property type="entry name" value="His_biosynth"/>
</dbReference>
<dbReference type="FunCoup" id="A0A1C7NDY3">
    <property type="interactions" value="159"/>
</dbReference>
<comment type="function">
    <text evidence="10 12">IGPS catalyzes the conversion of PRFAR and glutamine to IGP, AICAR and glutamate. The glutaminase domain produces the ammonia necessary for the cyclase domain to produce IGP and AICAR from PRFAR. The ammonia is channeled to the active site of the cyclase domain.</text>
</comment>
<dbReference type="NCBIfam" id="TIGR00735">
    <property type="entry name" value="hisF"/>
    <property type="match status" value="1"/>
</dbReference>
<comment type="catalytic activity">
    <reaction evidence="9 12">
        <text>L-glutamine + H2O = L-glutamate + NH4(+)</text>
        <dbReference type="Rhea" id="RHEA:15889"/>
        <dbReference type="ChEBI" id="CHEBI:15377"/>
        <dbReference type="ChEBI" id="CHEBI:28938"/>
        <dbReference type="ChEBI" id="CHEBI:29985"/>
        <dbReference type="ChEBI" id="CHEBI:58359"/>
        <dbReference type="EC" id="3.5.1.2"/>
    </reaction>
</comment>
<evidence type="ECO:0000256" key="2">
    <source>
        <dbReference type="ARBA" id="ARBA00022605"/>
    </source>
</evidence>
<dbReference type="Gene3D" id="3.20.20.70">
    <property type="entry name" value="Aldolase class I"/>
    <property type="match status" value="1"/>
</dbReference>
<comment type="pathway">
    <text evidence="1 12">Amino-acid biosynthesis; L-histidine biosynthesis; L-histidine from 5-phospho-alpha-D-ribose 1-diphosphate: step 5/9.</text>
</comment>
<evidence type="ECO:0000256" key="10">
    <source>
        <dbReference type="ARBA" id="ARBA00055946"/>
    </source>
</evidence>
<keyword evidence="7 12" id="KW-0511">Multifunctional enzyme</keyword>
<keyword evidence="2 12" id="KW-0028">Amino-acid biosynthesis</keyword>
<feature type="active site" evidence="13">
    <location>
        <position position="401"/>
    </location>
</feature>
<dbReference type="EC" id="3.5.1.2" evidence="12"/>
<evidence type="ECO:0000256" key="12">
    <source>
        <dbReference type="PIRNR" id="PIRNR036936"/>
    </source>
</evidence>
<dbReference type="UniPathway" id="UPA00031">
    <property type="reaction ID" value="UER00010"/>
</dbReference>
<dbReference type="InParanoid" id="A0A1C7NDY3"/>
<evidence type="ECO:0000256" key="13">
    <source>
        <dbReference type="PIRSR" id="PIRSR036936-1"/>
    </source>
</evidence>
<dbReference type="EMBL" id="LUGH01000242">
    <property type="protein sequence ID" value="OBZ87160.1"/>
    <property type="molecule type" value="Genomic_DNA"/>
</dbReference>
<evidence type="ECO:0000256" key="4">
    <source>
        <dbReference type="ARBA" id="ARBA00022962"/>
    </source>
</evidence>
<evidence type="ECO:0000256" key="1">
    <source>
        <dbReference type="ARBA" id="ARBA00005091"/>
    </source>
</evidence>
<dbReference type="GO" id="GO:0016829">
    <property type="term" value="F:lyase activity"/>
    <property type="evidence" value="ECO:0007669"/>
    <property type="project" value="UniProtKB-KW"/>
</dbReference>
<dbReference type="HAMAP" id="MF_00278">
    <property type="entry name" value="HisH"/>
    <property type="match status" value="1"/>
</dbReference>
<gene>
    <name evidence="17" type="primary">his4</name>
    <name evidence="17" type="ORF">A0J61_04795</name>
</gene>
<dbReference type="Pfam" id="PF00977">
    <property type="entry name" value="His_biosynth"/>
    <property type="match status" value="1"/>
</dbReference>
<dbReference type="InterPro" id="IPR050064">
    <property type="entry name" value="IGPS_HisA/HisF"/>
</dbReference>
<dbReference type="GO" id="GO:0000107">
    <property type="term" value="F:imidazoleglycerol-phosphate synthase activity"/>
    <property type="evidence" value="ECO:0007669"/>
    <property type="project" value="UniProtKB-UniRule"/>
</dbReference>
<evidence type="ECO:0000256" key="8">
    <source>
        <dbReference type="ARBA" id="ARBA00047838"/>
    </source>
</evidence>
<dbReference type="SUPFAM" id="SSF51366">
    <property type="entry name" value="Ribulose-phoshate binding barrel"/>
    <property type="match status" value="1"/>
</dbReference>
<feature type="region of interest" description="PRFAR binding" evidence="14">
    <location>
        <begin position="471"/>
        <end position="472"/>
    </location>
</feature>
<feature type="region of interest" description="PRFAR binding" evidence="14">
    <location>
        <begin position="520"/>
        <end position="521"/>
    </location>
</feature>
<evidence type="ECO:0000256" key="11">
    <source>
        <dbReference type="ARBA" id="ARBA00061106"/>
    </source>
</evidence>
<dbReference type="AlphaFoldDB" id="A0A1C7NDY3"/>
<dbReference type="GO" id="GO:0000105">
    <property type="term" value="P:L-histidine biosynthetic process"/>
    <property type="evidence" value="ECO:0007669"/>
    <property type="project" value="UniProtKB-UniRule"/>
</dbReference>
<dbReference type="CDD" id="cd04731">
    <property type="entry name" value="HisF"/>
    <property type="match status" value="1"/>
</dbReference>
<dbReference type="CDD" id="cd01748">
    <property type="entry name" value="GATase1_IGP_Synthase"/>
    <property type="match status" value="1"/>
</dbReference>
<comment type="caution">
    <text evidence="17">The sequence shown here is derived from an EMBL/GenBank/DDBJ whole genome shotgun (WGS) entry which is preliminary data.</text>
</comment>
<name>A0A1C7NDY3_9FUNG</name>
<organism evidence="17 18">
    <name type="scientific">Choanephora cucurbitarum</name>
    <dbReference type="NCBI Taxonomy" id="101091"/>
    <lineage>
        <taxon>Eukaryota</taxon>
        <taxon>Fungi</taxon>
        <taxon>Fungi incertae sedis</taxon>
        <taxon>Mucoromycota</taxon>
        <taxon>Mucoromycotina</taxon>
        <taxon>Mucoromycetes</taxon>
        <taxon>Mucorales</taxon>
        <taxon>Mucorineae</taxon>
        <taxon>Choanephoraceae</taxon>
        <taxon>Choanephoroideae</taxon>
        <taxon>Choanephora</taxon>
    </lineage>
</organism>
<evidence type="ECO:0000256" key="3">
    <source>
        <dbReference type="ARBA" id="ARBA00022801"/>
    </source>
</evidence>
<keyword evidence="3 12" id="KW-0378">Hydrolase</keyword>
<evidence type="ECO:0000313" key="17">
    <source>
        <dbReference type="EMBL" id="OBZ87160.1"/>
    </source>
</evidence>
<feature type="active site" description="For GATase activity" evidence="13">
    <location>
        <position position="195"/>
    </location>
</feature>
<proteinExistence type="inferred from homology"/>
<feature type="active site" evidence="13">
    <location>
        <position position="242"/>
    </location>
</feature>
<feature type="region of interest" description="PRFAR binding" evidence="14">
    <location>
        <begin position="361"/>
        <end position="362"/>
    </location>
</feature>
<evidence type="ECO:0000256" key="14">
    <source>
        <dbReference type="PIRSR" id="PIRSR036936-2"/>
    </source>
</evidence>
<feature type="binding site" evidence="14">
    <location>
        <position position="329"/>
    </location>
    <ligand>
        <name>substrate</name>
    </ligand>
</feature>
<comment type="similarity">
    <text evidence="11 12">In the C-terminal section; belongs to the HisA/HisF family.</text>
</comment>
<evidence type="ECO:0000256" key="5">
    <source>
        <dbReference type="ARBA" id="ARBA00023102"/>
    </source>
</evidence>
<dbReference type="InterPro" id="IPR013785">
    <property type="entry name" value="Aldolase_TIM"/>
</dbReference>
<dbReference type="FunFam" id="3.40.50.880:FF:000039">
    <property type="entry name" value="Imidazole glycerol phosphate synthase hisHF"/>
    <property type="match status" value="1"/>
</dbReference>
<reference evidence="17 18" key="1">
    <citation type="submission" date="2016-03" db="EMBL/GenBank/DDBJ databases">
        <title>Choanephora cucurbitarum.</title>
        <authorList>
            <person name="Min B."/>
            <person name="Park H."/>
            <person name="Park J.-H."/>
            <person name="Shin H.-D."/>
            <person name="Choi I.-G."/>
        </authorList>
    </citation>
    <scope>NUCLEOTIDE SEQUENCE [LARGE SCALE GENOMIC DNA]</scope>
    <source>
        <strain evidence="17 18">KUS-F28377</strain>
    </source>
</reference>
<feature type="region of interest" description="PRFAR binding" evidence="14">
    <location>
        <begin position="497"/>
        <end position="498"/>
    </location>
</feature>
<evidence type="ECO:0000256" key="7">
    <source>
        <dbReference type="ARBA" id="ARBA00023268"/>
    </source>
</evidence>
<feature type="active site" description="For GATase activity" evidence="13">
    <location>
        <position position="81"/>
    </location>
</feature>
<evidence type="ECO:0000256" key="6">
    <source>
        <dbReference type="ARBA" id="ARBA00023239"/>
    </source>
</evidence>
<dbReference type="SUPFAM" id="SSF52317">
    <property type="entry name" value="Class I glutamine amidotransferase-like"/>
    <property type="match status" value="1"/>
</dbReference>
<dbReference type="InterPro" id="IPR017926">
    <property type="entry name" value="GATASE"/>
</dbReference>
<dbReference type="Gene3D" id="3.40.50.880">
    <property type="match status" value="1"/>
</dbReference>
<feature type="region of interest" description="PRFAR binding" evidence="14">
    <location>
        <begin position="399"/>
        <end position="401"/>
    </location>
</feature>
<dbReference type="PANTHER" id="PTHR21235">
    <property type="entry name" value="IMIDAZOLE GLYCEROL PHOSPHATE SYNTHASE SUBUNIT HISF/H IGP SYNTHASE SUBUNIT HISF/H"/>
    <property type="match status" value="1"/>
</dbReference>
<dbReference type="InterPro" id="IPR029062">
    <property type="entry name" value="Class_I_gatase-like"/>
</dbReference>
<dbReference type="STRING" id="101091.A0A1C7NDY3"/>
<dbReference type="InterPro" id="IPR010139">
    <property type="entry name" value="Imidazole-glycPsynth_HisH"/>
</dbReference>
<sequence length="552" mass="60024">MSKLYMLDYGAGNVRSIINAVNHLGYQITFIKDPSEIALADKLIFPGVGDFGFAMRALRAKGYAEPLKAYIASGKPLMAVCVGMQVLFEGSDESDEPGLGVIPGKAAKFSSTDKSVPHMGWTHAQLIKSQSTNENEQAVNYNIDEEKVYYFVHSYAVPYLESNKDWVLTTTQYGKEVFVSSVQKGNVFATQFHPEKSGFAGLNIIKSFLTGTGIVDEKTVIYKAPVIKENATPTKRIIACLDVRANDQGDLVVTKGDQYDVRETDGSNDVRNLGKPVELAKRYFEEGADEVTFLNITSFRNCPLGDTPMLEVLKRTSETVFAPLTIGGGIRDVTDPDGTVHPAFEVAGEYFRSGADKVSIGSDAVYCAEAFIASGGKKTGTTAIETIAKAYGSQAVVISVDPRRVYVKDPKDTTHHTVKNSQPGPNGEEYCWYQCTVKGGREGRDLDVIQLVTACEQLGAGEILLNCMDRDGTNSGFEHELISAVRNVVTIPVIASSGAGRVEHFVDVFEKTNVEAALAAGIFHRREVPLQAVKEFVKQAGVPVRPIDNTTL</sequence>
<comment type="similarity">
    <text evidence="15">Belongs to the HisA/HisF family.</text>
</comment>
<feature type="domain" description="Glutamine amidotransferase" evidence="16">
    <location>
        <begin position="6"/>
        <end position="198"/>
    </location>
</feature>
<evidence type="ECO:0000313" key="18">
    <source>
        <dbReference type="Proteomes" id="UP000093000"/>
    </source>
</evidence>
<accession>A0A1C7NDY3</accession>